<dbReference type="RefSeq" id="WP_268612437.1">
    <property type="nucleotide sequence ID" value="NZ_CP113797.1"/>
</dbReference>
<reference evidence="2" key="1">
    <citation type="submission" date="2022-12" db="EMBL/GenBank/DDBJ databases">
        <title>Polyphasic identification of a Novel Hot-Spring Cyanobacterium Ocullathermofonsia sinensis gen nov. sp. nov. and Genomic Insights on its Adaptations to the Thermal Habitat.</title>
        <authorList>
            <person name="Daroch M."/>
            <person name="Tang J."/>
            <person name="Jiang Y."/>
        </authorList>
    </citation>
    <scope>NUCLEOTIDE SEQUENCE</scope>
    <source>
        <strain evidence="2">PKUAC-SCTA174</strain>
    </source>
</reference>
<evidence type="ECO:0000313" key="3">
    <source>
        <dbReference type="Proteomes" id="UP001163152"/>
    </source>
</evidence>
<dbReference type="KEGG" id="tsin:OXH18_09690"/>
<keyword evidence="2" id="KW-0808">Transferase</keyword>
<organism evidence="2 3">
    <name type="scientific">Thermocoleostomius sinensis A174</name>
    <dbReference type="NCBI Taxonomy" id="2016057"/>
    <lineage>
        <taxon>Bacteria</taxon>
        <taxon>Bacillati</taxon>
        <taxon>Cyanobacteriota</taxon>
        <taxon>Cyanophyceae</taxon>
        <taxon>Oculatellales</taxon>
        <taxon>Oculatellaceae</taxon>
        <taxon>Thermocoleostomius</taxon>
    </lineage>
</organism>
<name>A0A9E9C962_9CYAN</name>
<dbReference type="SMART" id="SM00563">
    <property type="entry name" value="PlsC"/>
    <property type="match status" value="1"/>
</dbReference>
<keyword evidence="2" id="KW-0012">Acyltransferase</keyword>
<evidence type="ECO:0000259" key="1">
    <source>
        <dbReference type="SMART" id="SM00563"/>
    </source>
</evidence>
<proteinExistence type="predicted"/>
<dbReference type="Pfam" id="PF01553">
    <property type="entry name" value="Acyltransferase"/>
    <property type="match status" value="1"/>
</dbReference>
<gene>
    <name evidence="2" type="ORF">OXH18_09690</name>
</gene>
<feature type="domain" description="Phospholipid/glycerol acyltransferase" evidence="1">
    <location>
        <begin position="66"/>
        <end position="210"/>
    </location>
</feature>
<keyword evidence="3" id="KW-1185">Reference proteome</keyword>
<protein>
    <submittedName>
        <fullName evidence="2">1-acyl-sn-glycerol-3-phosphate acyltransferase</fullName>
    </submittedName>
</protein>
<dbReference type="GO" id="GO:0016746">
    <property type="term" value="F:acyltransferase activity"/>
    <property type="evidence" value="ECO:0007669"/>
    <property type="project" value="UniProtKB-KW"/>
</dbReference>
<dbReference type="Proteomes" id="UP001163152">
    <property type="component" value="Chromosome"/>
</dbReference>
<dbReference type="AlphaFoldDB" id="A0A9E9C962"/>
<dbReference type="EMBL" id="CP113797">
    <property type="protein sequence ID" value="WAL62239.1"/>
    <property type="molecule type" value="Genomic_DNA"/>
</dbReference>
<sequence>MPNSITQAQPPLEFIPPAYNPVVNRVAKLVLPSWTRWRVHLSDIQVNRAEILVDLYQQFQAGKIRFIMAFRHASVNDPFCMYHLVSRAIPKAARQQGVALKQPVHAYFMYDRGIPLWAGRWVGWFLSQMGGTPIRRGKLDLQGLRSARELFVNGQFPMAAAPEGATNGHNEVVSPIEPGVAQLSFWCVEDLQKADRNEQVLIVPIGIQYYYITQDWRRLEELLSQLESDAGLSPSKPDCNGRDEDVPLDNQTQLQLYQRLIRLSEFLLSRMEEFYSKFYHYNRDRWKDTPASTLDPALNPALPSSQLPDSLAVNQQLAQRLHALMHKALMVAEDYFNLQPKGSFTDRCRRLEQAGWDWIYREDLKHLETLPPVERGLADRIAEEADLRLWHMRLVESFVSVTGYYVIEKPSFERFAETLLLLWEMVTRIKGKPSFQRPSLGTQSVQITISPPLSVSDRWDAYKANRRQAVAQLTQELQQALEKMILS</sequence>
<accession>A0A9E9C962</accession>
<dbReference type="SUPFAM" id="SSF69593">
    <property type="entry name" value="Glycerol-3-phosphate (1)-acyltransferase"/>
    <property type="match status" value="1"/>
</dbReference>
<evidence type="ECO:0000313" key="2">
    <source>
        <dbReference type="EMBL" id="WAL62239.1"/>
    </source>
</evidence>
<dbReference type="InterPro" id="IPR002123">
    <property type="entry name" value="Plipid/glycerol_acylTrfase"/>
</dbReference>